<feature type="transmembrane region" description="Helical" evidence="6">
    <location>
        <begin position="163"/>
        <end position="187"/>
    </location>
</feature>
<keyword evidence="5 6" id="KW-0472">Membrane</keyword>
<feature type="transmembrane region" description="Helical" evidence="6">
    <location>
        <begin position="318"/>
        <end position="340"/>
    </location>
</feature>
<feature type="transmembrane region" description="Helical" evidence="6">
    <location>
        <begin position="360"/>
        <end position="381"/>
    </location>
</feature>
<evidence type="ECO:0000313" key="7">
    <source>
        <dbReference type="EMBL" id="MBK1468734.1"/>
    </source>
</evidence>
<keyword evidence="3" id="KW-0133">Cell shape</keyword>
<evidence type="ECO:0000256" key="5">
    <source>
        <dbReference type="ARBA" id="ARBA00023136"/>
    </source>
</evidence>
<keyword evidence="4 6" id="KW-1133">Transmembrane helix</keyword>
<reference evidence="7 8" key="1">
    <citation type="submission" date="2020-09" db="EMBL/GenBank/DDBJ databases">
        <title>Parvimonas S3374 sp. nov.</title>
        <authorList>
            <person name="Buhl M."/>
        </authorList>
    </citation>
    <scope>NUCLEOTIDE SEQUENCE [LARGE SCALE GENOMIC DNA]</scope>
    <source>
        <strain evidence="7 8">S3374</strain>
    </source>
</reference>
<protein>
    <submittedName>
        <fullName evidence="7">FtsW/RodA/SpoVE family cell cycle protein</fullName>
    </submittedName>
</protein>
<dbReference type="Pfam" id="PF01098">
    <property type="entry name" value="FTSW_RODA_SPOVE"/>
    <property type="match status" value="1"/>
</dbReference>
<comment type="subcellular location">
    <subcellularLocation>
        <location evidence="1">Membrane</location>
        <topology evidence="1">Multi-pass membrane protein</topology>
    </subcellularLocation>
</comment>
<proteinExistence type="predicted"/>
<organism evidence="7 8">
    <name type="scientific">Parvimonas parva</name>
    <dbReference type="NCBI Taxonomy" id="2769485"/>
    <lineage>
        <taxon>Bacteria</taxon>
        <taxon>Bacillati</taxon>
        <taxon>Bacillota</taxon>
        <taxon>Tissierellia</taxon>
        <taxon>Tissierellales</taxon>
        <taxon>Peptoniphilaceae</taxon>
        <taxon>Parvimonas</taxon>
    </lineage>
</organism>
<evidence type="ECO:0000256" key="3">
    <source>
        <dbReference type="ARBA" id="ARBA00022960"/>
    </source>
</evidence>
<feature type="transmembrane region" description="Helical" evidence="6">
    <location>
        <begin position="106"/>
        <end position="126"/>
    </location>
</feature>
<evidence type="ECO:0000313" key="8">
    <source>
        <dbReference type="Proteomes" id="UP000823123"/>
    </source>
</evidence>
<feature type="transmembrane region" description="Helical" evidence="6">
    <location>
        <begin position="132"/>
        <end position="151"/>
    </location>
</feature>
<feature type="transmembrane region" description="Helical" evidence="6">
    <location>
        <begin position="207"/>
        <end position="232"/>
    </location>
</feature>
<gene>
    <name evidence="7" type="ORF">IBJ83_05315</name>
</gene>
<dbReference type="RefSeq" id="WP_201275652.1">
    <property type="nucleotide sequence ID" value="NZ_JACVDA010000013.1"/>
</dbReference>
<feature type="transmembrane region" description="Helical" evidence="6">
    <location>
        <begin position="393"/>
        <end position="414"/>
    </location>
</feature>
<sequence>MIKKRLLSRLRTLTVDSYVSTKSIQGLLLFFQILGLFLIMARDFANFDRTKLYFMVGLISFVYISGKLVQKFTRGDYYIMLIANMLFSIGILEIYRLNNKMAFRQIIWFCIGIIAFWVVYLILKYIKIWNKMYYFYAGVSYILFIATILFGKNINGAKNWIRLGGNFAFQPSELIKIAFVFLIAAFYKNRDKFEKSFFKRHSLHFFFYTFVGFLFLQKDLGSVLVFSGVFIFAQYMYEPHRKYMIINFLILSFGAILGYILFTHVKVRVKIWLDPFKYAGGMGYQIIQGFYAIASGGFFGTGLGLGRPDYIPFAESDYIFASICEEMGILMGMGLVMLFLILTYRGIKTSMEQQNRFYKYVAFCLSLIFAFQALIMFGGILKLIPLTGITIPFVSYGGSSILSSFIALGVLQYASEENIIGG</sequence>
<keyword evidence="8" id="KW-1185">Reference proteome</keyword>
<accession>A0ABS1C9F0</accession>
<feature type="transmembrane region" description="Helical" evidence="6">
    <location>
        <begin position="23"/>
        <end position="40"/>
    </location>
</feature>
<evidence type="ECO:0000256" key="2">
    <source>
        <dbReference type="ARBA" id="ARBA00022692"/>
    </source>
</evidence>
<dbReference type="InterPro" id="IPR001182">
    <property type="entry name" value="FtsW/RodA"/>
</dbReference>
<evidence type="ECO:0000256" key="6">
    <source>
        <dbReference type="SAM" id="Phobius"/>
    </source>
</evidence>
<comment type="caution">
    <text evidence="7">The sequence shown here is derived from an EMBL/GenBank/DDBJ whole genome shotgun (WGS) entry which is preliminary data.</text>
</comment>
<dbReference type="Proteomes" id="UP000823123">
    <property type="component" value="Unassembled WGS sequence"/>
</dbReference>
<feature type="transmembrane region" description="Helical" evidence="6">
    <location>
        <begin position="75"/>
        <end position="94"/>
    </location>
</feature>
<evidence type="ECO:0000256" key="1">
    <source>
        <dbReference type="ARBA" id="ARBA00004141"/>
    </source>
</evidence>
<evidence type="ECO:0000256" key="4">
    <source>
        <dbReference type="ARBA" id="ARBA00022989"/>
    </source>
</evidence>
<feature type="transmembrane region" description="Helical" evidence="6">
    <location>
        <begin position="244"/>
        <end position="262"/>
    </location>
</feature>
<name>A0ABS1C9F0_9FIRM</name>
<dbReference type="PANTHER" id="PTHR30474:SF3">
    <property type="entry name" value="PEPTIDOGLYCAN GLYCOSYLTRANSFERASE RODA"/>
    <property type="match status" value="1"/>
</dbReference>
<keyword evidence="2 6" id="KW-0812">Transmembrane</keyword>
<dbReference type="PANTHER" id="PTHR30474">
    <property type="entry name" value="CELL CYCLE PROTEIN"/>
    <property type="match status" value="1"/>
</dbReference>
<feature type="transmembrane region" description="Helical" evidence="6">
    <location>
        <begin position="52"/>
        <end position="69"/>
    </location>
</feature>
<feature type="transmembrane region" description="Helical" evidence="6">
    <location>
        <begin position="282"/>
        <end position="306"/>
    </location>
</feature>
<dbReference type="EMBL" id="JACVDA010000013">
    <property type="protein sequence ID" value="MBK1468734.1"/>
    <property type="molecule type" value="Genomic_DNA"/>
</dbReference>